<dbReference type="SUPFAM" id="SSF64356">
    <property type="entry name" value="SNARE-like"/>
    <property type="match status" value="1"/>
</dbReference>
<keyword evidence="3" id="KW-0813">Transport</keyword>
<dbReference type="GO" id="GO:0005794">
    <property type="term" value="C:Golgi apparatus"/>
    <property type="evidence" value="ECO:0007669"/>
    <property type="project" value="UniProtKB-SubCell"/>
</dbReference>
<comment type="similarity">
    <text evidence="7">Belongs to the TRAPP small subunits family. BET5 subfamily.</text>
</comment>
<accession>A0A6G0X1W3</accession>
<dbReference type="GO" id="GO:0006888">
    <property type="term" value="P:endoplasmic reticulum to Golgi vesicle-mediated transport"/>
    <property type="evidence" value="ECO:0007669"/>
    <property type="project" value="TreeGrafter"/>
</dbReference>
<keyword evidence="5" id="KW-0931">ER-Golgi transport</keyword>
<evidence type="ECO:0000256" key="4">
    <source>
        <dbReference type="ARBA" id="ARBA00022824"/>
    </source>
</evidence>
<keyword evidence="10" id="KW-1185">Reference proteome</keyword>
<dbReference type="VEuPathDB" id="FungiDB:AeMF1_010133"/>
<organism evidence="9 10">
    <name type="scientific">Aphanomyces euteiches</name>
    <dbReference type="NCBI Taxonomy" id="100861"/>
    <lineage>
        <taxon>Eukaryota</taxon>
        <taxon>Sar</taxon>
        <taxon>Stramenopiles</taxon>
        <taxon>Oomycota</taxon>
        <taxon>Saprolegniomycetes</taxon>
        <taxon>Saprolegniales</taxon>
        <taxon>Verrucalvaceae</taxon>
        <taxon>Aphanomyces</taxon>
    </lineage>
</organism>
<dbReference type="Gene3D" id="3.30.450.70">
    <property type="match status" value="1"/>
</dbReference>
<dbReference type="GO" id="GO:0030008">
    <property type="term" value="C:TRAPP complex"/>
    <property type="evidence" value="ECO:0007669"/>
    <property type="project" value="InterPro"/>
</dbReference>
<dbReference type="SUPFAM" id="SSF47473">
    <property type="entry name" value="EF-hand"/>
    <property type="match status" value="1"/>
</dbReference>
<evidence type="ECO:0000256" key="8">
    <source>
        <dbReference type="SAM" id="MobiDB-lite"/>
    </source>
</evidence>
<reference evidence="9 10" key="1">
    <citation type="submission" date="2019-07" db="EMBL/GenBank/DDBJ databases">
        <title>Genomics analysis of Aphanomyces spp. identifies a new class of oomycete effector associated with host adaptation.</title>
        <authorList>
            <person name="Gaulin E."/>
        </authorList>
    </citation>
    <scope>NUCLEOTIDE SEQUENCE [LARGE SCALE GENOMIC DNA]</scope>
    <source>
        <strain evidence="9 10">ATCC 201684</strain>
    </source>
</reference>
<evidence type="ECO:0008006" key="11">
    <source>
        <dbReference type="Google" id="ProtNLM"/>
    </source>
</evidence>
<evidence type="ECO:0000313" key="10">
    <source>
        <dbReference type="Proteomes" id="UP000481153"/>
    </source>
</evidence>
<comment type="subcellular location">
    <subcellularLocation>
        <location evidence="2">Endoplasmic reticulum</location>
    </subcellularLocation>
    <subcellularLocation>
        <location evidence="1">Golgi apparatus</location>
        <location evidence="1">cis-Golgi network</location>
    </subcellularLocation>
</comment>
<dbReference type="InterPro" id="IPR007233">
    <property type="entry name" value="TRAPPC"/>
</dbReference>
<dbReference type="PANTHER" id="PTHR23249:SF16">
    <property type="entry name" value="TRAFFICKING PROTEIN PARTICLE COMPLEX SUBUNIT 1"/>
    <property type="match status" value="1"/>
</dbReference>
<gene>
    <name evidence="9" type="ORF">Ae201684_009377</name>
</gene>
<evidence type="ECO:0000313" key="9">
    <source>
        <dbReference type="EMBL" id="KAF0733811.1"/>
    </source>
</evidence>
<keyword evidence="4" id="KW-0256">Endoplasmic reticulum</keyword>
<evidence type="ECO:0000256" key="2">
    <source>
        <dbReference type="ARBA" id="ARBA00004240"/>
    </source>
</evidence>
<evidence type="ECO:0000256" key="6">
    <source>
        <dbReference type="ARBA" id="ARBA00023034"/>
    </source>
</evidence>
<sequence length="469" mass="53111">MIYNFYIFNRSGACLFYEEWNKSSDAMTLSDAEEEKRLMFGLIFSLKEFLRKMSPPSSTPQTHALKTFKTDVYTCHHLETLSGLRFILTTDNASGDLQDALQHIYANLYVELVTKNPVHDAKSTKSIKCKFFRTSVIQPILYFHLDTHTLLNRTMPPSRPPRPTFYNDTRNYGGRVAVYDELINHQMKLLSINPSGTTTKPGIVSLRRKRPPASAGPSELSMRLSRNRKSVESAAVTDHRIQVKVLMHKILNYSKKQSIDNVQTKRLVSAPATHRRFNVPLKDGFGIQRQIDAPIHDEAKRRLHAIHYFNEADIHNDNVGIRSLRNVPVKSPRLRTTNQVKVLLLTLQLHLSEQRQNVLEFFGTADSGGDGSISVSKLRSILFHLDLGWTQHDISLVVKAVDPEESGIVLPITLETLLRKLQQPPLGSPSIAPSPLTRSHSASLYGKRMQDLRKAFASPRVQPVLPPNQ</sequence>
<feature type="region of interest" description="Disordered" evidence="8">
    <location>
        <begin position="200"/>
        <end position="226"/>
    </location>
</feature>
<dbReference type="Proteomes" id="UP000481153">
    <property type="component" value="Unassembled WGS sequence"/>
</dbReference>
<dbReference type="Gene3D" id="1.10.238.10">
    <property type="entry name" value="EF-hand"/>
    <property type="match status" value="1"/>
</dbReference>
<evidence type="ECO:0000256" key="7">
    <source>
        <dbReference type="ARBA" id="ARBA00038167"/>
    </source>
</evidence>
<dbReference type="SMART" id="SM01399">
    <property type="entry name" value="Sybindin"/>
    <property type="match status" value="1"/>
</dbReference>
<dbReference type="CDD" id="cd14855">
    <property type="entry name" value="TRAPPC1_MUM2"/>
    <property type="match status" value="1"/>
</dbReference>
<dbReference type="GO" id="GO:0005783">
    <property type="term" value="C:endoplasmic reticulum"/>
    <property type="evidence" value="ECO:0007669"/>
    <property type="project" value="UniProtKB-SubCell"/>
</dbReference>
<keyword evidence="6" id="KW-0333">Golgi apparatus</keyword>
<comment type="caution">
    <text evidence="9">The sequence shown here is derived from an EMBL/GenBank/DDBJ whole genome shotgun (WGS) entry which is preliminary data.</text>
</comment>
<dbReference type="AlphaFoldDB" id="A0A6G0X1W3"/>
<proteinExistence type="inferred from homology"/>
<evidence type="ECO:0000256" key="5">
    <source>
        <dbReference type="ARBA" id="ARBA00022892"/>
    </source>
</evidence>
<evidence type="ECO:0000256" key="3">
    <source>
        <dbReference type="ARBA" id="ARBA00022448"/>
    </source>
</evidence>
<evidence type="ECO:0000256" key="1">
    <source>
        <dbReference type="ARBA" id="ARBA00004222"/>
    </source>
</evidence>
<dbReference type="PANTHER" id="PTHR23249">
    <property type="entry name" value="TRAFFICKING PROTEIN PARTICLE COMPLEX SUBUNIT"/>
    <property type="match status" value="1"/>
</dbReference>
<protein>
    <recommendedName>
        <fullName evidence="11">Trafficking protein particle complex subunit</fullName>
    </recommendedName>
</protein>
<dbReference type="Pfam" id="PF04099">
    <property type="entry name" value="Sybindin"/>
    <property type="match status" value="1"/>
</dbReference>
<dbReference type="EMBL" id="VJMJ01000119">
    <property type="protein sequence ID" value="KAF0733811.1"/>
    <property type="molecule type" value="Genomic_DNA"/>
</dbReference>
<dbReference type="InterPro" id="IPR011992">
    <property type="entry name" value="EF-hand-dom_pair"/>
</dbReference>
<dbReference type="InterPro" id="IPR011012">
    <property type="entry name" value="Longin-like_dom_sf"/>
</dbReference>
<name>A0A6G0X1W3_9STRA</name>